<name>A0AAE2CIU7_9LAMI</name>
<accession>A0AAE2CIU7</accession>
<protein>
    <submittedName>
        <fullName evidence="1">Uncharacterized protein</fullName>
    </submittedName>
</protein>
<gene>
    <name evidence="1" type="ORF">Salat_1940200</name>
</gene>
<sequence length="104" mass="12673">MTPSKWDVPNLLFDEEKMGFPSAMGERFLSDKSQTRAREKTWWRKCQILRLKPRWISRSNEGEGFTPTKKPWTCEAFFLEFFEEEHERKEEEKMDQKKRKKSSH</sequence>
<dbReference type="Proteomes" id="UP001293254">
    <property type="component" value="Unassembled WGS sequence"/>
</dbReference>
<comment type="caution">
    <text evidence="1">The sequence shown here is derived from an EMBL/GenBank/DDBJ whole genome shotgun (WGS) entry which is preliminary data.</text>
</comment>
<reference evidence="1" key="2">
    <citation type="journal article" date="2024" name="Plant">
        <title>Genomic evolution and insights into agronomic trait innovations of Sesamum species.</title>
        <authorList>
            <person name="Miao H."/>
            <person name="Wang L."/>
            <person name="Qu L."/>
            <person name="Liu H."/>
            <person name="Sun Y."/>
            <person name="Le M."/>
            <person name="Wang Q."/>
            <person name="Wei S."/>
            <person name="Zheng Y."/>
            <person name="Lin W."/>
            <person name="Duan Y."/>
            <person name="Cao H."/>
            <person name="Xiong S."/>
            <person name="Wang X."/>
            <person name="Wei L."/>
            <person name="Li C."/>
            <person name="Ma Q."/>
            <person name="Ju M."/>
            <person name="Zhao R."/>
            <person name="Li G."/>
            <person name="Mu C."/>
            <person name="Tian Q."/>
            <person name="Mei H."/>
            <person name="Zhang T."/>
            <person name="Gao T."/>
            <person name="Zhang H."/>
        </authorList>
    </citation>
    <scope>NUCLEOTIDE SEQUENCE</scope>
    <source>
        <strain evidence="1">3651</strain>
    </source>
</reference>
<keyword evidence="2" id="KW-1185">Reference proteome</keyword>
<organism evidence="1 2">
    <name type="scientific">Sesamum alatum</name>
    <dbReference type="NCBI Taxonomy" id="300844"/>
    <lineage>
        <taxon>Eukaryota</taxon>
        <taxon>Viridiplantae</taxon>
        <taxon>Streptophyta</taxon>
        <taxon>Embryophyta</taxon>
        <taxon>Tracheophyta</taxon>
        <taxon>Spermatophyta</taxon>
        <taxon>Magnoliopsida</taxon>
        <taxon>eudicotyledons</taxon>
        <taxon>Gunneridae</taxon>
        <taxon>Pentapetalae</taxon>
        <taxon>asterids</taxon>
        <taxon>lamiids</taxon>
        <taxon>Lamiales</taxon>
        <taxon>Pedaliaceae</taxon>
        <taxon>Sesamum</taxon>
    </lineage>
</organism>
<proteinExistence type="predicted"/>
<reference evidence="1" key="1">
    <citation type="submission" date="2020-06" db="EMBL/GenBank/DDBJ databases">
        <authorList>
            <person name="Li T."/>
            <person name="Hu X."/>
            <person name="Zhang T."/>
            <person name="Song X."/>
            <person name="Zhang H."/>
            <person name="Dai N."/>
            <person name="Sheng W."/>
            <person name="Hou X."/>
            <person name="Wei L."/>
        </authorList>
    </citation>
    <scope>NUCLEOTIDE SEQUENCE</scope>
    <source>
        <strain evidence="1">3651</strain>
        <tissue evidence="1">Leaf</tissue>
    </source>
</reference>
<evidence type="ECO:0000313" key="1">
    <source>
        <dbReference type="EMBL" id="KAK4423574.1"/>
    </source>
</evidence>
<dbReference type="AlphaFoldDB" id="A0AAE2CIU7"/>
<dbReference type="EMBL" id="JACGWO010000007">
    <property type="protein sequence ID" value="KAK4423574.1"/>
    <property type="molecule type" value="Genomic_DNA"/>
</dbReference>
<evidence type="ECO:0000313" key="2">
    <source>
        <dbReference type="Proteomes" id="UP001293254"/>
    </source>
</evidence>